<reference evidence="3" key="2">
    <citation type="submission" date="2019-02" db="EMBL/GenBank/DDBJ databases">
        <title>Granulicella sibirica sp. nov., a psychrotolerant acidobacterium isolated from an organic soil layer in forested tundra, West Siberia.</title>
        <authorList>
            <person name="Oshkin I.Y."/>
            <person name="Kulichevskaya I.S."/>
            <person name="Rijpstra W.I.C."/>
            <person name="Sinninghe Damste J.S."/>
            <person name="Rakitin A.L."/>
            <person name="Ravin N.V."/>
            <person name="Dedysh S.N."/>
        </authorList>
    </citation>
    <scope>NUCLEOTIDE SEQUENCE [LARGE SCALE GENOMIC DNA]</scope>
    <source>
        <strain evidence="3">AF10</strain>
    </source>
</reference>
<evidence type="ECO:0000313" key="3">
    <source>
        <dbReference type="Proteomes" id="UP000289437"/>
    </source>
</evidence>
<dbReference type="Proteomes" id="UP000289437">
    <property type="component" value="Unassembled WGS sequence"/>
</dbReference>
<evidence type="ECO:0000313" key="2">
    <source>
        <dbReference type="EMBL" id="RXH57458.1"/>
    </source>
</evidence>
<keyword evidence="3" id="KW-1185">Reference proteome</keyword>
<comment type="caution">
    <text evidence="2">The sequence shown here is derived from an EMBL/GenBank/DDBJ whole genome shotgun (WGS) entry which is preliminary data.</text>
</comment>
<proteinExistence type="predicted"/>
<accession>A0A4Q0T5T8</accession>
<feature type="region of interest" description="Disordered" evidence="1">
    <location>
        <begin position="33"/>
        <end position="63"/>
    </location>
</feature>
<protein>
    <submittedName>
        <fullName evidence="2">Uncharacterized protein</fullName>
    </submittedName>
</protein>
<reference evidence="2 3" key="1">
    <citation type="submission" date="2018-11" db="EMBL/GenBank/DDBJ databases">
        <authorList>
            <person name="Mardanov A.V."/>
            <person name="Ravin N.V."/>
            <person name="Dedysh S.N."/>
        </authorList>
    </citation>
    <scope>NUCLEOTIDE SEQUENCE [LARGE SCALE GENOMIC DNA]</scope>
    <source>
        <strain evidence="2 3">AF10</strain>
    </source>
</reference>
<name>A0A4Q0T5T8_9BACT</name>
<organism evidence="2 3">
    <name type="scientific">Granulicella sibirica</name>
    <dbReference type="NCBI Taxonomy" id="2479048"/>
    <lineage>
        <taxon>Bacteria</taxon>
        <taxon>Pseudomonadati</taxon>
        <taxon>Acidobacteriota</taxon>
        <taxon>Terriglobia</taxon>
        <taxon>Terriglobales</taxon>
        <taxon>Acidobacteriaceae</taxon>
        <taxon>Granulicella</taxon>
    </lineage>
</organism>
<gene>
    <name evidence="2" type="ORF">GRAN_0768</name>
</gene>
<sequence length="63" mass="6951">MCWTTDAIFKRQEFDPISIAANVGIQPSLPIQNPLSPYMHPSGPNEHLSTGRLSGFRLTNPLS</sequence>
<dbReference type="AlphaFoldDB" id="A0A4Q0T5T8"/>
<evidence type="ECO:0000256" key="1">
    <source>
        <dbReference type="SAM" id="MobiDB-lite"/>
    </source>
</evidence>
<dbReference type="EMBL" id="RDSM01000001">
    <property type="protein sequence ID" value="RXH57458.1"/>
    <property type="molecule type" value="Genomic_DNA"/>
</dbReference>